<keyword evidence="1" id="KW-1133">Transmembrane helix</keyword>
<keyword evidence="3" id="KW-1185">Reference proteome</keyword>
<feature type="transmembrane region" description="Helical" evidence="1">
    <location>
        <begin position="38"/>
        <end position="60"/>
    </location>
</feature>
<dbReference type="AlphaFoldDB" id="A0A1I3SH71"/>
<organism evidence="2 3">
    <name type="scientific">Aquamicrobium aerolatum DSM 21857</name>
    <dbReference type="NCBI Taxonomy" id="1121003"/>
    <lineage>
        <taxon>Bacteria</taxon>
        <taxon>Pseudomonadati</taxon>
        <taxon>Pseudomonadota</taxon>
        <taxon>Alphaproteobacteria</taxon>
        <taxon>Hyphomicrobiales</taxon>
        <taxon>Phyllobacteriaceae</taxon>
        <taxon>Aerobium</taxon>
    </lineage>
</organism>
<dbReference type="OrthoDB" id="8084480at2"/>
<dbReference type="EMBL" id="FORF01000031">
    <property type="protein sequence ID" value="SFJ58058.1"/>
    <property type="molecule type" value="Genomic_DNA"/>
</dbReference>
<evidence type="ECO:0000313" key="2">
    <source>
        <dbReference type="EMBL" id="SFJ58058.1"/>
    </source>
</evidence>
<evidence type="ECO:0000313" key="3">
    <source>
        <dbReference type="Proteomes" id="UP000242763"/>
    </source>
</evidence>
<evidence type="ECO:0000256" key="1">
    <source>
        <dbReference type="SAM" id="Phobius"/>
    </source>
</evidence>
<proteinExistence type="predicted"/>
<sequence length="108" mass="11744">MISDLLRSIGIDPSFLAAGAAGGLLRSITRSKIRVREVIISPIAGMLACVYLTVPIVQYLHLLGWPMPENDFHVYLASSFLVGNSAMWASDVLFGMISKWFGAHKPPA</sequence>
<evidence type="ECO:0008006" key="4">
    <source>
        <dbReference type="Google" id="ProtNLM"/>
    </source>
</evidence>
<protein>
    <recommendedName>
        <fullName evidence="4">Phage holin</fullName>
    </recommendedName>
</protein>
<accession>A0A1I3SH71</accession>
<gene>
    <name evidence="2" type="ORF">SAMN03080618_03368</name>
</gene>
<keyword evidence="1" id="KW-0472">Membrane</keyword>
<feature type="transmembrane region" description="Helical" evidence="1">
    <location>
        <begin position="72"/>
        <end position="97"/>
    </location>
</feature>
<name>A0A1I3SH71_9HYPH</name>
<dbReference type="Proteomes" id="UP000242763">
    <property type="component" value="Unassembled WGS sequence"/>
</dbReference>
<reference evidence="3" key="1">
    <citation type="submission" date="2016-10" db="EMBL/GenBank/DDBJ databases">
        <authorList>
            <person name="Varghese N."/>
            <person name="Submissions S."/>
        </authorList>
    </citation>
    <scope>NUCLEOTIDE SEQUENCE [LARGE SCALE GENOMIC DNA]</scope>
    <source>
        <strain evidence="3">DSM 21857</strain>
    </source>
</reference>
<keyword evidence="1" id="KW-0812">Transmembrane</keyword>